<organism evidence="2 3">
    <name type="scientific">Viridothelium virens</name>
    <name type="common">Speckled blister lichen</name>
    <name type="synonym">Trypethelium virens</name>
    <dbReference type="NCBI Taxonomy" id="1048519"/>
    <lineage>
        <taxon>Eukaryota</taxon>
        <taxon>Fungi</taxon>
        <taxon>Dikarya</taxon>
        <taxon>Ascomycota</taxon>
        <taxon>Pezizomycotina</taxon>
        <taxon>Dothideomycetes</taxon>
        <taxon>Dothideomycetes incertae sedis</taxon>
        <taxon>Trypetheliales</taxon>
        <taxon>Trypetheliaceae</taxon>
        <taxon>Viridothelium</taxon>
    </lineage>
</organism>
<gene>
    <name evidence="2" type="ORF">EV356DRAFT_534384</name>
</gene>
<dbReference type="Proteomes" id="UP000800092">
    <property type="component" value="Unassembled WGS sequence"/>
</dbReference>
<name>A0A6A6H3R3_VIRVR</name>
<dbReference type="AlphaFoldDB" id="A0A6A6H3R3"/>
<feature type="compositionally biased region" description="Low complexity" evidence="1">
    <location>
        <begin position="272"/>
        <end position="283"/>
    </location>
</feature>
<protein>
    <submittedName>
        <fullName evidence="2">Uncharacterized protein</fullName>
    </submittedName>
</protein>
<keyword evidence="3" id="KW-1185">Reference proteome</keyword>
<feature type="region of interest" description="Disordered" evidence="1">
    <location>
        <begin position="61"/>
        <end position="413"/>
    </location>
</feature>
<reference evidence="2" key="1">
    <citation type="journal article" date="2020" name="Stud. Mycol.">
        <title>101 Dothideomycetes genomes: a test case for predicting lifestyles and emergence of pathogens.</title>
        <authorList>
            <person name="Haridas S."/>
            <person name="Albert R."/>
            <person name="Binder M."/>
            <person name="Bloem J."/>
            <person name="Labutti K."/>
            <person name="Salamov A."/>
            <person name="Andreopoulos B."/>
            <person name="Baker S."/>
            <person name="Barry K."/>
            <person name="Bills G."/>
            <person name="Bluhm B."/>
            <person name="Cannon C."/>
            <person name="Castanera R."/>
            <person name="Culley D."/>
            <person name="Daum C."/>
            <person name="Ezra D."/>
            <person name="Gonzalez J."/>
            <person name="Henrissat B."/>
            <person name="Kuo A."/>
            <person name="Liang C."/>
            <person name="Lipzen A."/>
            <person name="Lutzoni F."/>
            <person name="Magnuson J."/>
            <person name="Mondo S."/>
            <person name="Nolan M."/>
            <person name="Ohm R."/>
            <person name="Pangilinan J."/>
            <person name="Park H.-J."/>
            <person name="Ramirez L."/>
            <person name="Alfaro M."/>
            <person name="Sun H."/>
            <person name="Tritt A."/>
            <person name="Yoshinaga Y."/>
            <person name="Zwiers L.-H."/>
            <person name="Turgeon B."/>
            <person name="Goodwin S."/>
            <person name="Spatafora J."/>
            <person name="Crous P."/>
            <person name="Grigoriev I."/>
        </authorList>
    </citation>
    <scope>NUCLEOTIDE SEQUENCE</scope>
    <source>
        <strain evidence="2">Tuck. ex Michener</strain>
    </source>
</reference>
<feature type="compositionally biased region" description="Basic and acidic residues" evidence="1">
    <location>
        <begin position="142"/>
        <end position="152"/>
    </location>
</feature>
<dbReference type="EMBL" id="ML991813">
    <property type="protein sequence ID" value="KAF2232655.1"/>
    <property type="molecule type" value="Genomic_DNA"/>
</dbReference>
<accession>A0A6A6H3R3</accession>
<feature type="compositionally biased region" description="Low complexity" evidence="1">
    <location>
        <begin position="362"/>
        <end position="381"/>
    </location>
</feature>
<feature type="compositionally biased region" description="Polar residues" evidence="1">
    <location>
        <begin position="1"/>
        <end position="34"/>
    </location>
</feature>
<sequence>MSYYDNSAAWSAQGRQQSWEQQPPPSRSGTSSTVQRDDSAAFGSQFEEVDRAADNLMKSGKMFGAMSGSAGRRDSMPLMGGGPRSFPEFERGGPQRHHSVSDYEGGRPGSSHNLQNFYANQRYQPRPSEAEQAMQQKRRMAAQRERELRNYHQEQQYNRSVAADMSGAKSDRSMSPNTMNEEERRELIARQHRALYGNDSTLYTGDNPTPRQGSQDARISTSATGVRGNSPLAFDPFGNQNSASATEPPVQMPAREQLQKQDAAVTGKQNSRRNSNSSPSSQPTSFGLFENAQQSSRTSTSSPGGSPPLQGPKSTTATAGPAPIGTRPTQNQTAPAPGLSKRSTTPLPSPLSYGFSANEQGASNSNNNERSNSAASNPNSNVPEKSVGLGGWGSNSGVWGTGKNLGVQASVWG</sequence>
<feature type="region of interest" description="Disordered" evidence="1">
    <location>
        <begin position="1"/>
        <end position="48"/>
    </location>
</feature>
<feature type="compositionally biased region" description="Polar residues" evidence="1">
    <location>
        <begin position="110"/>
        <end position="123"/>
    </location>
</feature>
<evidence type="ECO:0000256" key="1">
    <source>
        <dbReference type="SAM" id="MobiDB-lite"/>
    </source>
</evidence>
<feature type="compositionally biased region" description="Low complexity" evidence="1">
    <location>
        <begin position="293"/>
        <end position="304"/>
    </location>
</feature>
<evidence type="ECO:0000313" key="3">
    <source>
        <dbReference type="Proteomes" id="UP000800092"/>
    </source>
</evidence>
<dbReference type="OrthoDB" id="5401193at2759"/>
<feature type="compositionally biased region" description="Low complexity" evidence="1">
    <location>
        <begin position="311"/>
        <end position="329"/>
    </location>
</feature>
<feature type="compositionally biased region" description="Basic and acidic residues" evidence="1">
    <location>
        <begin position="87"/>
        <end position="105"/>
    </location>
</feature>
<proteinExistence type="predicted"/>
<evidence type="ECO:0000313" key="2">
    <source>
        <dbReference type="EMBL" id="KAF2232655.1"/>
    </source>
</evidence>
<feature type="compositionally biased region" description="Polar residues" evidence="1">
    <location>
        <begin position="198"/>
        <end position="224"/>
    </location>
</feature>